<proteinExistence type="predicted"/>
<gene>
    <name evidence="12" type="ORF">GTP27_14560</name>
</gene>
<evidence type="ECO:0000259" key="11">
    <source>
        <dbReference type="PROSITE" id="PS50109"/>
    </source>
</evidence>
<evidence type="ECO:0000256" key="4">
    <source>
        <dbReference type="ARBA" id="ARBA00022553"/>
    </source>
</evidence>
<evidence type="ECO:0000256" key="2">
    <source>
        <dbReference type="ARBA" id="ARBA00004370"/>
    </source>
</evidence>
<dbReference type="InterPro" id="IPR003661">
    <property type="entry name" value="HisK_dim/P_dom"/>
</dbReference>
<dbReference type="SUPFAM" id="SSF47384">
    <property type="entry name" value="Homodimeric domain of signal transducing histidine kinase"/>
    <property type="match status" value="1"/>
</dbReference>
<evidence type="ECO:0000256" key="9">
    <source>
        <dbReference type="ARBA" id="ARBA00023136"/>
    </source>
</evidence>
<dbReference type="EMBL" id="WWCM01000009">
    <property type="protein sequence ID" value="MYM40548.1"/>
    <property type="molecule type" value="Genomic_DNA"/>
</dbReference>
<dbReference type="Pfam" id="PF00512">
    <property type="entry name" value="HisKA"/>
    <property type="match status" value="1"/>
</dbReference>
<evidence type="ECO:0000313" key="13">
    <source>
        <dbReference type="Proteomes" id="UP000478090"/>
    </source>
</evidence>
<dbReference type="InterPro" id="IPR005467">
    <property type="entry name" value="His_kinase_dom"/>
</dbReference>
<dbReference type="SUPFAM" id="SSF55874">
    <property type="entry name" value="ATPase domain of HSP90 chaperone/DNA topoisomerase II/histidine kinase"/>
    <property type="match status" value="1"/>
</dbReference>
<dbReference type="InterPro" id="IPR003594">
    <property type="entry name" value="HATPase_dom"/>
</dbReference>
<name>A0ABW9VM70_9BURK</name>
<keyword evidence="13" id="KW-1185">Reference proteome</keyword>
<keyword evidence="6 10" id="KW-0812">Transmembrane</keyword>
<dbReference type="Gene3D" id="1.10.287.130">
    <property type="match status" value="1"/>
</dbReference>
<dbReference type="SMART" id="SM00388">
    <property type="entry name" value="HisKA"/>
    <property type="match status" value="1"/>
</dbReference>
<feature type="transmembrane region" description="Helical" evidence="10">
    <location>
        <begin position="20"/>
        <end position="40"/>
    </location>
</feature>
<dbReference type="PRINTS" id="PR00344">
    <property type="entry name" value="BCTRLSENSOR"/>
</dbReference>
<dbReference type="InterPro" id="IPR050428">
    <property type="entry name" value="TCS_sensor_his_kinase"/>
</dbReference>
<dbReference type="EC" id="2.7.13.3" evidence="3"/>
<sequence>MNLLPRWQPPQGSLRRQLLLQLAAPLLLVLVLGAAGGMLISGQIGYMVHDQWLLDSAMSLRAQVHARDGKVSLQLPPAAVQMFEWDVSDRIYWQASTQRQGWLLGNTPIASAPSAASGDQPQFYDAQVGGRSVRVVQLEFAAPGGLDDRVRIAVAETMHKRDLVAYKSFWQWAPLQVAVLLLVGVSVWLAVARSLARVDSIAARLGSYRPDSRMPMFDTARLPSEIVPLIGAINGLIVSLSEEQQTQKRFISNAAHQLRTPLASLQVQSQRALRERNPQLREQAMEDVHRAVTRLHHVTQQLLTLMRSEQATEQHLKLVPVDLARLAREEVERWMDQALRCGVDLGYSGPEAPLMIDGDPYLLHEMIGNLLDNAIKYSRQGGGMVTLELAEEPLALAVVDDGSGIAEHERALVLERFYRGGSSELAGGCGLGLPIAREIAARHGATLEIGSGEQGRGTRVTIRWQADGAV</sequence>
<dbReference type="GO" id="GO:0016301">
    <property type="term" value="F:kinase activity"/>
    <property type="evidence" value="ECO:0007669"/>
    <property type="project" value="UniProtKB-KW"/>
</dbReference>
<keyword evidence="8 10" id="KW-1133">Transmembrane helix</keyword>
<evidence type="ECO:0000256" key="5">
    <source>
        <dbReference type="ARBA" id="ARBA00022679"/>
    </source>
</evidence>
<dbReference type="InterPro" id="IPR036890">
    <property type="entry name" value="HATPase_C_sf"/>
</dbReference>
<organism evidence="12 13">
    <name type="scientific">Duganella qianjiadongensis</name>
    <dbReference type="NCBI Taxonomy" id="2692176"/>
    <lineage>
        <taxon>Bacteria</taxon>
        <taxon>Pseudomonadati</taxon>
        <taxon>Pseudomonadota</taxon>
        <taxon>Betaproteobacteria</taxon>
        <taxon>Burkholderiales</taxon>
        <taxon>Oxalobacteraceae</taxon>
        <taxon>Telluria group</taxon>
        <taxon>Duganella</taxon>
    </lineage>
</organism>
<evidence type="ECO:0000313" key="12">
    <source>
        <dbReference type="EMBL" id="MYM40548.1"/>
    </source>
</evidence>
<evidence type="ECO:0000256" key="8">
    <source>
        <dbReference type="ARBA" id="ARBA00022989"/>
    </source>
</evidence>
<keyword evidence="5" id="KW-0808">Transferase</keyword>
<comment type="subcellular location">
    <subcellularLocation>
        <location evidence="2">Membrane</location>
    </subcellularLocation>
</comment>
<comment type="catalytic activity">
    <reaction evidence="1">
        <text>ATP + protein L-histidine = ADP + protein N-phospho-L-histidine.</text>
        <dbReference type="EC" id="2.7.13.3"/>
    </reaction>
</comment>
<dbReference type="SMART" id="SM00387">
    <property type="entry name" value="HATPase_c"/>
    <property type="match status" value="1"/>
</dbReference>
<keyword evidence="4" id="KW-0597">Phosphoprotein</keyword>
<dbReference type="Proteomes" id="UP000478090">
    <property type="component" value="Unassembled WGS sequence"/>
</dbReference>
<protein>
    <recommendedName>
        <fullName evidence="3">histidine kinase</fullName>
        <ecNumber evidence="3">2.7.13.3</ecNumber>
    </recommendedName>
</protein>
<evidence type="ECO:0000256" key="7">
    <source>
        <dbReference type="ARBA" id="ARBA00022777"/>
    </source>
</evidence>
<accession>A0ABW9VM70</accession>
<evidence type="ECO:0000256" key="10">
    <source>
        <dbReference type="SAM" id="Phobius"/>
    </source>
</evidence>
<dbReference type="Pfam" id="PF08521">
    <property type="entry name" value="2CSK_N"/>
    <property type="match status" value="1"/>
</dbReference>
<feature type="transmembrane region" description="Helical" evidence="10">
    <location>
        <begin position="169"/>
        <end position="191"/>
    </location>
</feature>
<evidence type="ECO:0000256" key="6">
    <source>
        <dbReference type="ARBA" id="ARBA00022692"/>
    </source>
</evidence>
<comment type="caution">
    <text evidence="12">The sequence shown here is derived from an EMBL/GenBank/DDBJ whole genome shotgun (WGS) entry which is preliminary data.</text>
</comment>
<dbReference type="PANTHER" id="PTHR45436:SF1">
    <property type="entry name" value="SENSOR PROTEIN QSEC"/>
    <property type="match status" value="1"/>
</dbReference>
<dbReference type="PROSITE" id="PS50109">
    <property type="entry name" value="HIS_KIN"/>
    <property type="match status" value="1"/>
</dbReference>
<dbReference type="PANTHER" id="PTHR45436">
    <property type="entry name" value="SENSOR HISTIDINE KINASE YKOH"/>
    <property type="match status" value="1"/>
</dbReference>
<keyword evidence="7 12" id="KW-0418">Kinase</keyword>
<dbReference type="InterPro" id="IPR013727">
    <property type="entry name" value="2CSK_N"/>
</dbReference>
<dbReference type="Pfam" id="PF02518">
    <property type="entry name" value="HATPase_c"/>
    <property type="match status" value="1"/>
</dbReference>
<reference evidence="12 13" key="1">
    <citation type="submission" date="2019-12" db="EMBL/GenBank/DDBJ databases">
        <title>Novel species isolated from a subtropical stream in China.</title>
        <authorList>
            <person name="Lu H."/>
        </authorList>
    </citation>
    <scope>NUCLEOTIDE SEQUENCE [LARGE SCALE GENOMIC DNA]</scope>
    <source>
        <strain evidence="12 13">CY13W</strain>
    </source>
</reference>
<dbReference type="InterPro" id="IPR004358">
    <property type="entry name" value="Sig_transdc_His_kin-like_C"/>
</dbReference>
<dbReference type="CDD" id="cd00082">
    <property type="entry name" value="HisKA"/>
    <property type="match status" value="1"/>
</dbReference>
<dbReference type="InterPro" id="IPR036097">
    <property type="entry name" value="HisK_dim/P_sf"/>
</dbReference>
<evidence type="ECO:0000256" key="3">
    <source>
        <dbReference type="ARBA" id="ARBA00012438"/>
    </source>
</evidence>
<dbReference type="CDD" id="cd00075">
    <property type="entry name" value="HATPase"/>
    <property type="match status" value="1"/>
</dbReference>
<dbReference type="Gene3D" id="3.30.565.10">
    <property type="entry name" value="Histidine kinase-like ATPase, C-terminal domain"/>
    <property type="match status" value="1"/>
</dbReference>
<evidence type="ECO:0000256" key="1">
    <source>
        <dbReference type="ARBA" id="ARBA00000085"/>
    </source>
</evidence>
<feature type="domain" description="Histidine kinase" evidence="11">
    <location>
        <begin position="253"/>
        <end position="468"/>
    </location>
</feature>
<keyword evidence="9 10" id="KW-0472">Membrane</keyword>
<dbReference type="RefSeq" id="WP_161039888.1">
    <property type="nucleotide sequence ID" value="NZ_WWCM01000009.1"/>
</dbReference>